<gene>
    <name evidence="1" type="ORF">CLUP02_05645</name>
</gene>
<dbReference type="GeneID" id="73339661"/>
<dbReference type="AlphaFoldDB" id="A0A9Q8SN62"/>
<reference evidence="1" key="1">
    <citation type="journal article" date="2021" name="Mol. Plant Microbe Interact.">
        <title>Complete Genome Sequence of the Plant-Pathogenic Fungus Colletotrichum lupini.</title>
        <authorList>
            <person name="Baroncelli R."/>
            <person name="Pensec F."/>
            <person name="Da Lio D."/>
            <person name="Boufleur T."/>
            <person name="Vicente I."/>
            <person name="Sarrocco S."/>
            <person name="Picot A."/>
            <person name="Baraldi E."/>
            <person name="Sukno S."/>
            <person name="Thon M."/>
            <person name="Le Floch G."/>
        </authorList>
    </citation>
    <scope>NUCLEOTIDE SEQUENCE</scope>
    <source>
        <strain evidence="1">IMI 504893</strain>
    </source>
</reference>
<protein>
    <submittedName>
        <fullName evidence="1">Uncharacterized protein</fullName>
    </submittedName>
</protein>
<dbReference type="KEGG" id="clup:CLUP02_05645"/>
<dbReference type="Proteomes" id="UP000830671">
    <property type="component" value="Chromosome 3"/>
</dbReference>
<sequence length="135" mass="14501">MALNFEDVLYDTTVVVTGLSEIMLGAPLPIDSKLDGRQEDEIYRYISEQTLAGVKPASRGGGSLLLFPAASPVFSVCKEATSPLACIMRAARRQCGWRPVGKPRLAAHSSSGHVQKLRTIITSRGSETGLHFASL</sequence>
<evidence type="ECO:0000313" key="1">
    <source>
        <dbReference type="EMBL" id="UQC80163.1"/>
    </source>
</evidence>
<accession>A0A9Q8SN62</accession>
<keyword evidence="2" id="KW-1185">Reference proteome</keyword>
<dbReference type="EMBL" id="CP019475">
    <property type="protein sequence ID" value="UQC80163.1"/>
    <property type="molecule type" value="Genomic_DNA"/>
</dbReference>
<dbReference type="RefSeq" id="XP_049141794.1">
    <property type="nucleotide sequence ID" value="XM_049284651.1"/>
</dbReference>
<evidence type="ECO:0000313" key="2">
    <source>
        <dbReference type="Proteomes" id="UP000830671"/>
    </source>
</evidence>
<proteinExistence type="predicted"/>
<name>A0A9Q8SN62_9PEZI</name>
<organism evidence="1 2">
    <name type="scientific">Colletotrichum lupini</name>
    <dbReference type="NCBI Taxonomy" id="145971"/>
    <lineage>
        <taxon>Eukaryota</taxon>
        <taxon>Fungi</taxon>
        <taxon>Dikarya</taxon>
        <taxon>Ascomycota</taxon>
        <taxon>Pezizomycotina</taxon>
        <taxon>Sordariomycetes</taxon>
        <taxon>Hypocreomycetidae</taxon>
        <taxon>Glomerellales</taxon>
        <taxon>Glomerellaceae</taxon>
        <taxon>Colletotrichum</taxon>
        <taxon>Colletotrichum acutatum species complex</taxon>
    </lineage>
</organism>